<dbReference type="PANTHER" id="PTHR43244:SF1">
    <property type="entry name" value="5,10-METHYLENETETRAHYDROMETHANOPTERIN REDUCTASE"/>
    <property type="match status" value="1"/>
</dbReference>
<dbReference type="Pfam" id="PF00296">
    <property type="entry name" value="Bac_luciferase"/>
    <property type="match status" value="1"/>
</dbReference>
<feature type="domain" description="Luciferase-like" evidence="2">
    <location>
        <begin position="11"/>
        <end position="284"/>
    </location>
</feature>
<proteinExistence type="predicted"/>
<accession>A0A4P6F8X6</accession>
<evidence type="ECO:0000256" key="1">
    <source>
        <dbReference type="ARBA" id="ARBA00023002"/>
    </source>
</evidence>
<evidence type="ECO:0000259" key="2">
    <source>
        <dbReference type="Pfam" id="PF00296"/>
    </source>
</evidence>
<dbReference type="KEGG" id="agf:ET445_00220"/>
<keyword evidence="4" id="KW-1185">Reference proteome</keyword>
<dbReference type="EMBL" id="CP035491">
    <property type="protein sequence ID" value="QAY71986.1"/>
    <property type="molecule type" value="Genomic_DNA"/>
</dbReference>
<reference evidence="3 4" key="1">
    <citation type="submission" date="2019-01" db="EMBL/GenBank/DDBJ databases">
        <title>Genome sequencing of strain FW100M-8.</title>
        <authorList>
            <person name="Heo J."/>
            <person name="Kim S.-J."/>
            <person name="Kim J.-S."/>
            <person name="Hong S.-B."/>
            <person name="Kwon S.-W."/>
        </authorList>
    </citation>
    <scope>NUCLEOTIDE SEQUENCE [LARGE SCALE GENOMIC DNA]</scope>
    <source>
        <strain evidence="3 4">FW100M-8</strain>
    </source>
</reference>
<evidence type="ECO:0000313" key="3">
    <source>
        <dbReference type="EMBL" id="QAY71986.1"/>
    </source>
</evidence>
<dbReference type="RefSeq" id="WP_129187772.1">
    <property type="nucleotide sequence ID" value="NZ_CP035491.1"/>
</dbReference>
<dbReference type="OrthoDB" id="675245at2"/>
<dbReference type="GO" id="GO:0016705">
    <property type="term" value="F:oxidoreductase activity, acting on paired donors, with incorporation or reduction of molecular oxygen"/>
    <property type="evidence" value="ECO:0007669"/>
    <property type="project" value="InterPro"/>
</dbReference>
<dbReference type="Proteomes" id="UP000291259">
    <property type="component" value="Chromosome"/>
</dbReference>
<dbReference type="SUPFAM" id="SSF51679">
    <property type="entry name" value="Bacterial luciferase-like"/>
    <property type="match status" value="1"/>
</dbReference>
<sequence length="290" mass="30381">MPNVGAVFQPSFPPERLRSVVEAADEAGLSELWLWEDCFRESAFATAAAALAWSERLRVGIGIAPMPFRNVAATAMEIATIARIFPGRLLPGVGHGVLRWMDQIGARVQSPLTLMREYAPALRALLAGEEVSTSGRYVSLDRVKLDWPPAVVPDLLAAGEGPKTLALTGEVADGTILTGGTSVEGVARAASLIAEGRAAAGRDGRSPITVYVFAAFGGAAAREAVQAELAEWKLPTDQGLAAAGGVEEVAEHVARFHAAGADTVVLQPIATEPDPEEFVRRVAAVGRALA</sequence>
<name>A0A4P6F8X6_9MICO</name>
<dbReference type="CDD" id="cd01097">
    <property type="entry name" value="Tetrahydromethanopterin_reductase"/>
    <property type="match status" value="1"/>
</dbReference>
<gene>
    <name evidence="3" type="ORF">ET445_00220</name>
</gene>
<dbReference type="AlphaFoldDB" id="A0A4P6F8X6"/>
<keyword evidence="1" id="KW-0560">Oxidoreductase</keyword>
<dbReference type="PANTHER" id="PTHR43244">
    <property type="match status" value="1"/>
</dbReference>
<dbReference type="InterPro" id="IPR011251">
    <property type="entry name" value="Luciferase-like_dom"/>
</dbReference>
<evidence type="ECO:0000313" key="4">
    <source>
        <dbReference type="Proteomes" id="UP000291259"/>
    </source>
</evidence>
<organism evidence="3 4">
    <name type="scientific">Agromyces protaetiae</name>
    <dbReference type="NCBI Taxonomy" id="2509455"/>
    <lineage>
        <taxon>Bacteria</taxon>
        <taxon>Bacillati</taxon>
        <taxon>Actinomycetota</taxon>
        <taxon>Actinomycetes</taxon>
        <taxon>Micrococcales</taxon>
        <taxon>Microbacteriaceae</taxon>
        <taxon>Agromyces</taxon>
    </lineage>
</organism>
<dbReference type="InterPro" id="IPR036661">
    <property type="entry name" value="Luciferase-like_sf"/>
</dbReference>
<dbReference type="Gene3D" id="3.20.20.30">
    <property type="entry name" value="Luciferase-like domain"/>
    <property type="match status" value="1"/>
</dbReference>
<dbReference type="InterPro" id="IPR050564">
    <property type="entry name" value="F420-G6PD/mer"/>
</dbReference>
<protein>
    <submittedName>
        <fullName evidence="3">LLM class flavin-dependent oxidoreductase</fullName>
    </submittedName>
</protein>